<comment type="caution">
    <text evidence="2">The sequence shown here is derived from an EMBL/GenBank/DDBJ whole genome shotgun (WGS) entry which is preliminary data.</text>
</comment>
<dbReference type="SUPFAM" id="SSF109604">
    <property type="entry name" value="HD-domain/PDEase-like"/>
    <property type="match status" value="1"/>
</dbReference>
<sequence>MQMPECLPRVTSVTGVVLDARSRGSTGAEGTDLTLGVNGEHLEALAFSDDELWRWRLVVPVVAETFGLIHTPGMPRPIITLACPAASAAVLRHLPDSLCPVAGIVSGTRRLVDAIGATPLRRFVESVFARRDVHDLYWTLPASIAHHHAYPGGLAVHSLEVACDIATQSTLTGTERDLGIAAALLHDIGKVWSYDGRRLTRAASAMGHELLGLTRLEPALSRLEHAWEDGALAMRVLLSGQARRRPDGSYPYALVQRLRACDQRSAECARHTGASRAGRAWAPVPCV</sequence>
<dbReference type="EMBL" id="BMXY01000005">
    <property type="protein sequence ID" value="GGZ72130.1"/>
    <property type="molecule type" value="Genomic_DNA"/>
</dbReference>
<dbReference type="RefSeq" id="WP_189451094.1">
    <property type="nucleotide sequence ID" value="NZ_BMXY01000005.1"/>
</dbReference>
<reference evidence="3" key="1">
    <citation type="journal article" date="2019" name="Int. J. Syst. Evol. Microbiol.">
        <title>The Global Catalogue of Microorganisms (GCM) 10K type strain sequencing project: providing services to taxonomists for standard genome sequencing and annotation.</title>
        <authorList>
            <consortium name="The Broad Institute Genomics Platform"/>
            <consortium name="The Broad Institute Genome Sequencing Center for Infectious Disease"/>
            <person name="Wu L."/>
            <person name="Ma J."/>
        </authorList>
    </citation>
    <scope>NUCLEOTIDE SEQUENCE [LARGE SCALE GENOMIC DNA]</scope>
    <source>
        <strain evidence="3">KCTC 22558</strain>
    </source>
</reference>
<organism evidence="2 3">
    <name type="scientific">Cognatilysobacter xinjiangensis</name>
    <dbReference type="NCBI Taxonomy" id="546892"/>
    <lineage>
        <taxon>Bacteria</taxon>
        <taxon>Pseudomonadati</taxon>
        <taxon>Pseudomonadota</taxon>
        <taxon>Gammaproteobacteria</taxon>
        <taxon>Lysobacterales</taxon>
        <taxon>Lysobacteraceae</taxon>
        <taxon>Cognatilysobacter</taxon>
    </lineage>
</organism>
<dbReference type="InterPro" id="IPR006674">
    <property type="entry name" value="HD_domain"/>
</dbReference>
<dbReference type="InterPro" id="IPR003607">
    <property type="entry name" value="HD/PDEase_dom"/>
</dbReference>
<name>A0ABQ3CDQ5_9GAMM</name>
<dbReference type="Pfam" id="PF01966">
    <property type="entry name" value="HD"/>
    <property type="match status" value="1"/>
</dbReference>
<evidence type="ECO:0000259" key="1">
    <source>
        <dbReference type="Pfam" id="PF01966"/>
    </source>
</evidence>
<dbReference type="Gene3D" id="1.10.3210.40">
    <property type="match status" value="1"/>
</dbReference>
<evidence type="ECO:0000313" key="3">
    <source>
        <dbReference type="Proteomes" id="UP000643403"/>
    </source>
</evidence>
<accession>A0ABQ3CDQ5</accession>
<keyword evidence="3" id="KW-1185">Reference proteome</keyword>
<proteinExistence type="predicted"/>
<dbReference type="CDD" id="cd00077">
    <property type="entry name" value="HDc"/>
    <property type="match status" value="1"/>
</dbReference>
<gene>
    <name evidence="2" type="ORF">GCM10008101_27980</name>
</gene>
<dbReference type="Proteomes" id="UP000643403">
    <property type="component" value="Unassembled WGS sequence"/>
</dbReference>
<evidence type="ECO:0000313" key="2">
    <source>
        <dbReference type="EMBL" id="GGZ72130.1"/>
    </source>
</evidence>
<feature type="domain" description="HD" evidence="1">
    <location>
        <begin position="156"/>
        <end position="223"/>
    </location>
</feature>
<protein>
    <recommendedName>
        <fullName evidence="1">HD domain-containing protein</fullName>
    </recommendedName>
</protein>